<dbReference type="Pfam" id="PF13596">
    <property type="entry name" value="PAS_10"/>
    <property type="match status" value="1"/>
</dbReference>
<organism evidence="11 12">
    <name type="scientific">Bacterioplanes sanyensis</name>
    <dbReference type="NCBI Taxonomy" id="1249553"/>
    <lineage>
        <taxon>Bacteria</taxon>
        <taxon>Pseudomonadati</taxon>
        <taxon>Pseudomonadota</taxon>
        <taxon>Gammaproteobacteria</taxon>
        <taxon>Oceanospirillales</taxon>
        <taxon>Oceanospirillaceae</taxon>
        <taxon>Bacterioplanes</taxon>
    </lineage>
</organism>
<feature type="domain" description="CheB-type methylesterase" evidence="9">
    <location>
        <begin position="2"/>
        <end position="192"/>
    </location>
</feature>
<dbReference type="PROSITE" id="PS50123">
    <property type="entry name" value="CHER"/>
    <property type="match status" value="1"/>
</dbReference>
<feature type="region of interest" description="Disordered" evidence="8">
    <location>
        <begin position="466"/>
        <end position="505"/>
    </location>
</feature>
<evidence type="ECO:0000256" key="4">
    <source>
        <dbReference type="ARBA" id="ARBA00022679"/>
    </source>
</evidence>
<dbReference type="InterPro" id="IPR050903">
    <property type="entry name" value="Bact_Chemotaxis_MeTrfase"/>
</dbReference>
<feature type="active site" evidence="6">
    <location>
        <position position="134"/>
    </location>
</feature>
<feature type="domain" description="CheR-type methyltransferase" evidence="10">
    <location>
        <begin position="201"/>
        <end position="473"/>
    </location>
</feature>
<name>A0A222FMN0_9GAMM</name>
<evidence type="ECO:0000256" key="8">
    <source>
        <dbReference type="SAM" id="MobiDB-lite"/>
    </source>
</evidence>
<dbReference type="GO" id="GO:0008984">
    <property type="term" value="F:protein-glutamate methylesterase activity"/>
    <property type="evidence" value="ECO:0007669"/>
    <property type="project" value="InterPro"/>
</dbReference>
<dbReference type="Pfam" id="PF03705">
    <property type="entry name" value="CheR_N"/>
    <property type="match status" value="1"/>
</dbReference>
<sequence>MPGSTAAKHIIAIGASAGGLEALEQFFCHNPLPDSVCYIVIQHLSPTHKSMMAELLVRYTPIPIRLIEDGAQLHANTIYLIPPAASVTVENGQFQLRQRQHDVLPLPIDTLLTSLAHHHATHTVAVILSGTGSDGSRGIRELKHAGGNVLVQAPEDARFGGMPDSAIATHCVDCIAGASELASRAAQYLQPDEPVAAPDTTDKTENDILALMLERTGVDFRQYKHSTVSRRLQRRYNATHRPEPGRYYPYLLDHPDEQRILYDDLLIPVTSFFRDGAVFDYLAEHVLPELLKDTQQQLRVWVAGCSSGEEAYSLAMLIEETLQRSANSAAWKLFATDVNDRNVQRASMGVYPHSIAEEISRERLQRFFIATSNGYQIRAELREHIVFARHNLLSDPPFTRMDLVACRNTLIYLQPEAQARVLAGFRHALQPHGVLLLGNSESTQGMDDSYRCLNDNLSLYQRTGGHMSAMTSSSRPRSRARQAALRSRPASASLPSPSPSESSKAAPMLELLKQSLIQRYAPPTLVIDADSRDVKRTLANVTPFLTTFDGPVSTHITDLIAKPLLPTVQSLLLRCRTQNDECRSATMSYTIAGQDMQLQLVAYPLEQDSNLLAVSFIDQQHAEASPNNAIVDDDYVHALEQELTQTQHDLKATIEELETTNEELQAANEELMASNEELQSSNEELQSVNEELNTVNAEYQSKVAQLNQLNADLTTMISASGVATVFVNNELRVTRFSPDIAEVFRLRESDIGRPLEEMHNHTDYTTVIDDLRRAIDQQQPVERELITAQQRVLLARITPYSEPRLQLRGAVATFIDITDVQRAQQLQAVIDALPEHIALIKYDGEIAMVNRAWARFASLNGNPDCRSCGVGSNYLSAMETAIAASDGDDHALLAIRDGIKGVILGTRNGYFVQYPCHSATEQRWFLMSVAPVANHDYAAVVSHFNITEWYRDDRTRTAQ</sequence>
<dbReference type="CDD" id="cd16434">
    <property type="entry name" value="CheB-CheR_fusion"/>
    <property type="match status" value="1"/>
</dbReference>
<accession>A0A222FMN0</accession>
<feature type="active site" evidence="6">
    <location>
        <position position="43"/>
    </location>
</feature>
<feature type="compositionally biased region" description="Low complexity" evidence="8">
    <location>
        <begin position="468"/>
        <end position="505"/>
    </location>
</feature>
<dbReference type="InterPro" id="IPR035909">
    <property type="entry name" value="CheB_C"/>
</dbReference>
<keyword evidence="7" id="KW-0175">Coiled coil</keyword>
<evidence type="ECO:0000256" key="5">
    <source>
        <dbReference type="ARBA" id="ARBA00022691"/>
    </source>
</evidence>
<dbReference type="GO" id="GO:0008983">
    <property type="term" value="F:protein-glutamate O-methyltransferase activity"/>
    <property type="evidence" value="ECO:0007669"/>
    <property type="project" value="UniProtKB-EC"/>
</dbReference>
<dbReference type="KEGG" id="bsan:CHH28_15710"/>
<evidence type="ECO:0000313" key="11">
    <source>
        <dbReference type="EMBL" id="ASP40030.1"/>
    </source>
</evidence>
<dbReference type="GO" id="GO:0000156">
    <property type="term" value="F:phosphorelay response regulator activity"/>
    <property type="evidence" value="ECO:0007669"/>
    <property type="project" value="InterPro"/>
</dbReference>
<dbReference type="InterPro" id="IPR035965">
    <property type="entry name" value="PAS-like_dom_sf"/>
</dbReference>
<evidence type="ECO:0000256" key="6">
    <source>
        <dbReference type="PROSITE-ProRule" id="PRU00050"/>
    </source>
</evidence>
<gene>
    <name evidence="11" type="ORF">CHH28_15710</name>
</gene>
<dbReference type="AlphaFoldDB" id="A0A222FMN0"/>
<dbReference type="SUPFAM" id="SSF53335">
    <property type="entry name" value="S-adenosyl-L-methionine-dependent methyltransferases"/>
    <property type="match status" value="1"/>
</dbReference>
<dbReference type="Gene3D" id="1.10.155.10">
    <property type="entry name" value="Chemotaxis receptor methyltransferase CheR, N-terminal domain"/>
    <property type="match status" value="1"/>
</dbReference>
<dbReference type="RefSeq" id="WP_094061204.1">
    <property type="nucleotide sequence ID" value="NZ_CP022530.1"/>
</dbReference>
<dbReference type="Pfam" id="PF01739">
    <property type="entry name" value="CheR"/>
    <property type="match status" value="1"/>
</dbReference>
<keyword evidence="3" id="KW-0489">Methyltransferase</keyword>
<keyword evidence="5" id="KW-0949">S-adenosyl-L-methionine</keyword>
<dbReference type="PROSITE" id="PS50122">
    <property type="entry name" value="CHEB"/>
    <property type="match status" value="1"/>
</dbReference>
<keyword evidence="4" id="KW-0808">Transferase</keyword>
<protein>
    <recommendedName>
        <fullName evidence="2">protein-glutamate O-methyltransferase</fullName>
        <ecNumber evidence="2">2.1.1.80</ecNumber>
    </recommendedName>
</protein>
<dbReference type="GO" id="GO:0006935">
    <property type="term" value="P:chemotaxis"/>
    <property type="evidence" value="ECO:0007669"/>
    <property type="project" value="UniProtKB-UniRule"/>
</dbReference>
<keyword evidence="6" id="KW-0378">Hydrolase</keyword>
<evidence type="ECO:0000313" key="12">
    <source>
        <dbReference type="Proteomes" id="UP000202440"/>
    </source>
</evidence>
<feature type="active site" evidence="6">
    <location>
        <position position="16"/>
    </location>
</feature>
<dbReference type="SUPFAM" id="SSF55785">
    <property type="entry name" value="PYP-like sensor domain (PAS domain)"/>
    <property type="match status" value="1"/>
</dbReference>
<dbReference type="Gene3D" id="3.40.50.180">
    <property type="entry name" value="Methylesterase CheB, C-terminal domain"/>
    <property type="match status" value="1"/>
</dbReference>
<dbReference type="SMART" id="SM00138">
    <property type="entry name" value="MeTrc"/>
    <property type="match status" value="1"/>
</dbReference>
<dbReference type="EMBL" id="CP022530">
    <property type="protein sequence ID" value="ASP40030.1"/>
    <property type="molecule type" value="Genomic_DNA"/>
</dbReference>
<keyword evidence="6" id="KW-0145">Chemotaxis</keyword>
<dbReference type="InterPro" id="IPR022641">
    <property type="entry name" value="CheR_N"/>
</dbReference>
<dbReference type="Gene3D" id="1.10.287.2610">
    <property type="match status" value="1"/>
</dbReference>
<dbReference type="Pfam" id="PF01339">
    <property type="entry name" value="CheB_methylest"/>
    <property type="match status" value="1"/>
</dbReference>
<evidence type="ECO:0000256" key="1">
    <source>
        <dbReference type="ARBA" id="ARBA00001541"/>
    </source>
</evidence>
<dbReference type="InterPro" id="IPR000673">
    <property type="entry name" value="Sig_transdc_resp-reg_Me-estase"/>
</dbReference>
<comment type="catalytic activity">
    <reaction evidence="1">
        <text>L-glutamyl-[protein] + S-adenosyl-L-methionine = [protein]-L-glutamate 5-O-methyl ester + S-adenosyl-L-homocysteine</text>
        <dbReference type="Rhea" id="RHEA:24452"/>
        <dbReference type="Rhea" id="RHEA-COMP:10208"/>
        <dbReference type="Rhea" id="RHEA-COMP:10311"/>
        <dbReference type="ChEBI" id="CHEBI:29973"/>
        <dbReference type="ChEBI" id="CHEBI:57856"/>
        <dbReference type="ChEBI" id="CHEBI:59789"/>
        <dbReference type="ChEBI" id="CHEBI:82795"/>
        <dbReference type="EC" id="2.1.1.80"/>
    </reaction>
</comment>
<proteinExistence type="predicted"/>
<reference evidence="11 12" key="1">
    <citation type="submission" date="2017-07" db="EMBL/GenBank/DDBJ databases">
        <title>Annotated genome sequence of Bacterioplanes sanyensis isolated from Red Sea.</title>
        <authorList>
            <person name="Rehman Z.U."/>
        </authorList>
    </citation>
    <scope>NUCLEOTIDE SEQUENCE [LARGE SCALE GENOMIC DNA]</scope>
    <source>
        <strain evidence="11 12">NV9</strain>
    </source>
</reference>
<dbReference type="EC" id="2.1.1.80" evidence="2"/>
<dbReference type="GO" id="GO:0032259">
    <property type="term" value="P:methylation"/>
    <property type="evidence" value="ECO:0007669"/>
    <property type="project" value="UniProtKB-KW"/>
</dbReference>
<keyword evidence="12" id="KW-1185">Reference proteome</keyword>
<dbReference type="OrthoDB" id="9816309at2"/>
<dbReference type="InterPro" id="IPR029063">
    <property type="entry name" value="SAM-dependent_MTases_sf"/>
</dbReference>
<dbReference type="SUPFAM" id="SSF47757">
    <property type="entry name" value="Chemotaxis receptor methyltransferase CheR, N-terminal domain"/>
    <property type="match status" value="1"/>
</dbReference>
<dbReference type="SUPFAM" id="SSF52738">
    <property type="entry name" value="Methylesterase CheB, C-terminal domain"/>
    <property type="match status" value="1"/>
</dbReference>
<feature type="coiled-coil region" evidence="7">
    <location>
        <begin position="636"/>
        <end position="716"/>
    </location>
</feature>
<dbReference type="PRINTS" id="PR00996">
    <property type="entry name" value="CHERMTFRASE"/>
</dbReference>
<dbReference type="InterPro" id="IPR022642">
    <property type="entry name" value="CheR_C"/>
</dbReference>
<dbReference type="Gene3D" id="3.30.450.20">
    <property type="entry name" value="PAS domain"/>
    <property type="match status" value="2"/>
</dbReference>
<dbReference type="Gene3D" id="3.40.50.150">
    <property type="entry name" value="Vaccinia Virus protein VP39"/>
    <property type="match status" value="1"/>
</dbReference>
<evidence type="ECO:0000256" key="7">
    <source>
        <dbReference type="SAM" id="Coils"/>
    </source>
</evidence>
<dbReference type="PANTHER" id="PTHR24422">
    <property type="entry name" value="CHEMOTAXIS PROTEIN METHYLTRANSFERASE"/>
    <property type="match status" value="1"/>
</dbReference>
<dbReference type="Proteomes" id="UP000202440">
    <property type="component" value="Chromosome"/>
</dbReference>
<dbReference type="PANTHER" id="PTHR24422:SF27">
    <property type="entry name" value="PROTEIN-GLUTAMATE O-METHYLTRANSFERASE"/>
    <property type="match status" value="1"/>
</dbReference>
<dbReference type="InterPro" id="IPR036804">
    <property type="entry name" value="CheR_N_sf"/>
</dbReference>
<evidence type="ECO:0000259" key="9">
    <source>
        <dbReference type="PROSITE" id="PS50122"/>
    </source>
</evidence>
<evidence type="ECO:0000259" key="10">
    <source>
        <dbReference type="PROSITE" id="PS50123"/>
    </source>
</evidence>
<dbReference type="GO" id="GO:0005737">
    <property type="term" value="C:cytoplasm"/>
    <property type="evidence" value="ECO:0007669"/>
    <property type="project" value="InterPro"/>
</dbReference>
<evidence type="ECO:0000256" key="3">
    <source>
        <dbReference type="ARBA" id="ARBA00022603"/>
    </source>
</evidence>
<dbReference type="InterPro" id="IPR000780">
    <property type="entry name" value="CheR_MeTrfase"/>
</dbReference>
<evidence type="ECO:0000256" key="2">
    <source>
        <dbReference type="ARBA" id="ARBA00012534"/>
    </source>
</evidence>